<dbReference type="InterPro" id="IPR036291">
    <property type="entry name" value="NAD(P)-bd_dom_sf"/>
</dbReference>
<dbReference type="InterPro" id="IPR057326">
    <property type="entry name" value="KR_dom"/>
</dbReference>
<keyword evidence="1" id="KW-1133">Transmembrane helix</keyword>
<accession>A0A016V652</accession>
<evidence type="ECO:0000313" key="3">
    <source>
        <dbReference type="EMBL" id="EYC22925.1"/>
    </source>
</evidence>
<feature type="domain" description="Ketoreductase" evidence="2">
    <location>
        <begin position="81"/>
        <end position="262"/>
    </location>
</feature>
<keyword evidence="1" id="KW-0472">Membrane</keyword>
<keyword evidence="4" id="KW-1185">Reference proteome</keyword>
<dbReference type="InterPro" id="IPR002347">
    <property type="entry name" value="SDR_fam"/>
</dbReference>
<reference evidence="4" key="1">
    <citation type="journal article" date="2015" name="Nat. Genet.">
        <title>The genome and transcriptome of the zoonotic hookworm Ancylostoma ceylanicum identify infection-specific gene families.</title>
        <authorList>
            <person name="Schwarz E.M."/>
            <person name="Hu Y."/>
            <person name="Antoshechkin I."/>
            <person name="Miller M.M."/>
            <person name="Sternberg P.W."/>
            <person name="Aroian R.V."/>
        </authorList>
    </citation>
    <scope>NUCLEOTIDE SEQUENCE</scope>
    <source>
        <strain evidence="4">HY135</strain>
    </source>
</reference>
<dbReference type="SMART" id="SM00822">
    <property type="entry name" value="PKS_KR"/>
    <property type="match status" value="1"/>
</dbReference>
<evidence type="ECO:0000259" key="2">
    <source>
        <dbReference type="SMART" id="SM00822"/>
    </source>
</evidence>
<sequence>MRSKYPPAEDAAEELDSSSLVIFLFTRMNSNLSSELQEMFFVILVCTIILMALFFKSTESTFNLWFWSKLGPTEEAYFRGKTVWIVGCSSGIGAEIALRLAQLECRIILSARRKEKLDELKAKCDEKLSTRSSIVFPLDVTNFGQVAEACKKVKMFFGKVDVIILCCGQSQRADWINVDHKVDEACFKVNALGPTVLAREYLKTLEADEKGVLPPTHFVVVSSVAGIIGAVLSPSYTAAKHALMGYFRVLTMEYSSKGIEVSLVCPSLTFAPNNVLNAFSGDINKAHGEVLTEPTAAHMSPARCAQLILLAASNRIAECWLSQKASLLILCYFSLLMPGITNRIIQSIGVERLKNIRTGGQTN</sequence>
<dbReference type="OrthoDB" id="47007at2759"/>
<dbReference type="Proteomes" id="UP000024635">
    <property type="component" value="Unassembled WGS sequence"/>
</dbReference>
<dbReference type="PANTHER" id="PTHR44269:SF2">
    <property type="entry name" value="DEHYDROGENASE_REDUCTASE SDR FAMILY MEMBER 7"/>
    <property type="match status" value="1"/>
</dbReference>
<organism evidence="3 4">
    <name type="scientific">Ancylostoma ceylanicum</name>
    <dbReference type="NCBI Taxonomy" id="53326"/>
    <lineage>
        <taxon>Eukaryota</taxon>
        <taxon>Metazoa</taxon>
        <taxon>Ecdysozoa</taxon>
        <taxon>Nematoda</taxon>
        <taxon>Chromadorea</taxon>
        <taxon>Rhabditida</taxon>
        <taxon>Rhabditina</taxon>
        <taxon>Rhabditomorpha</taxon>
        <taxon>Strongyloidea</taxon>
        <taxon>Ancylostomatidae</taxon>
        <taxon>Ancylostomatinae</taxon>
        <taxon>Ancylostoma</taxon>
    </lineage>
</organism>
<dbReference type="PRINTS" id="PR00081">
    <property type="entry name" value="GDHRDH"/>
</dbReference>
<dbReference type="Gene3D" id="3.40.50.720">
    <property type="entry name" value="NAD(P)-binding Rossmann-like Domain"/>
    <property type="match status" value="1"/>
</dbReference>
<evidence type="ECO:0000256" key="1">
    <source>
        <dbReference type="SAM" id="Phobius"/>
    </source>
</evidence>
<dbReference type="AlphaFoldDB" id="A0A016V652"/>
<evidence type="ECO:0000313" key="4">
    <source>
        <dbReference type="Proteomes" id="UP000024635"/>
    </source>
</evidence>
<comment type="caution">
    <text evidence="3">The sequence shown here is derived from an EMBL/GenBank/DDBJ whole genome shotgun (WGS) entry which is preliminary data.</text>
</comment>
<proteinExistence type="predicted"/>
<dbReference type="EMBL" id="JARK01001352">
    <property type="protein sequence ID" value="EYC22925.1"/>
    <property type="molecule type" value="Genomic_DNA"/>
</dbReference>
<dbReference type="SUPFAM" id="SSF51735">
    <property type="entry name" value="NAD(P)-binding Rossmann-fold domains"/>
    <property type="match status" value="1"/>
</dbReference>
<dbReference type="InterPro" id="IPR053011">
    <property type="entry name" value="SDR_family_member_7"/>
</dbReference>
<name>A0A016V652_9BILA</name>
<protein>
    <recommendedName>
        <fullName evidence="2">Ketoreductase domain-containing protein</fullName>
    </recommendedName>
</protein>
<dbReference type="STRING" id="53326.A0A016V652"/>
<gene>
    <name evidence="3" type="primary">Acey_s0016.g3019</name>
    <name evidence="3" type="ORF">Y032_0016g3019</name>
</gene>
<dbReference type="PANTHER" id="PTHR44269">
    <property type="entry name" value="DEHYDROGENASE/REDUCTASE SDR FAMILY MEMBER 7-RELATED"/>
    <property type="match status" value="1"/>
</dbReference>
<dbReference type="Pfam" id="PF00106">
    <property type="entry name" value="adh_short"/>
    <property type="match status" value="1"/>
</dbReference>
<feature type="transmembrane region" description="Helical" evidence="1">
    <location>
        <begin position="36"/>
        <end position="55"/>
    </location>
</feature>
<keyword evidence="1" id="KW-0812">Transmembrane</keyword>